<dbReference type="PANTHER" id="PTHR46083">
    <property type="match status" value="1"/>
</dbReference>
<dbReference type="PANTHER" id="PTHR46083:SF5">
    <property type="entry name" value="STARCH SYNTHASE 3, CHLOROPLASTIC_AMYLOPLASTIC"/>
    <property type="match status" value="1"/>
</dbReference>
<dbReference type="SMART" id="SM01066">
    <property type="entry name" value="CBM_25"/>
    <property type="match status" value="1"/>
</dbReference>
<evidence type="ECO:0000313" key="5">
    <source>
        <dbReference type="EMBL" id="MQM19982.1"/>
    </source>
</evidence>
<dbReference type="InterPro" id="IPR005085">
    <property type="entry name" value="CBM25"/>
</dbReference>
<feature type="region of interest" description="Disordered" evidence="3">
    <location>
        <begin position="99"/>
        <end position="231"/>
    </location>
</feature>
<dbReference type="GO" id="GO:2001070">
    <property type="term" value="F:starch binding"/>
    <property type="evidence" value="ECO:0007669"/>
    <property type="project" value="InterPro"/>
</dbReference>
<dbReference type="Proteomes" id="UP000652761">
    <property type="component" value="Unassembled WGS sequence"/>
</dbReference>
<protein>
    <recommendedName>
        <fullName evidence="2">starch synthase</fullName>
        <ecNumber evidence="2">2.4.1.21</ecNumber>
    </recommendedName>
</protein>
<feature type="region of interest" description="Disordered" evidence="3">
    <location>
        <begin position="1"/>
        <end position="60"/>
    </location>
</feature>
<name>A0A843XLA0_COLES</name>
<feature type="compositionally biased region" description="Polar residues" evidence="3">
    <location>
        <begin position="38"/>
        <end position="59"/>
    </location>
</feature>
<feature type="region of interest" description="Disordered" evidence="3">
    <location>
        <begin position="475"/>
        <end position="497"/>
    </location>
</feature>
<organism evidence="5 6">
    <name type="scientific">Colocasia esculenta</name>
    <name type="common">Wild taro</name>
    <name type="synonym">Arum esculentum</name>
    <dbReference type="NCBI Taxonomy" id="4460"/>
    <lineage>
        <taxon>Eukaryota</taxon>
        <taxon>Viridiplantae</taxon>
        <taxon>Streptophyta</taxon>
        <taxon>Embryophyta</taxon>
        <taxon>Tracheophyta</taxon>
        <taxon>Spermatophyta</taxon>
        <taxon>Magnoliopsida</taxon>
        <taxon>Liliopsida</taxon>
        <taxon>Araceae</taxon>
        <taxon>Aroideae</taxon>
        <taxon>Colocasieae</taxon>
        <taxon>Colocasia</taxon>
    </lineage>
</organism>
<dbReference type="EC" id="2.4.1.21" evidence="2"/>
<reference evidence="5" key="1">
    <citation type="submission" date="2017-07" db="EMBL/GenBank/DDBJ databases">
        <title>Taro Niue Genome Assembly and Annotation.</title>
        <authorList>
            <person name="Atibalentja N."/>
            <person name="Keating K."/>
            <person name="Fields C.J."/>
        </authorList>
    </citation>
    <scope>NUCLEOTIDE SEQUENCE</scope>
    <source>
        <strain evidence="5">Niue_2</strain>
        <tissue evidence="5">Leaf</tissue>
    </source>
</reference>
<feature type="compositionally biased region" description="Polar residues" evidence="3">
    <location>
        <begin position="169"/>
        <end position="180"/>
    </location>
</feature>
<evidence type="ECO:0000256" key="1">
    <source>
        <dbReference type="ARBA" id="ARBA00001478"/>
    </source>
</evidence>
<dbReference type="GO" id="GO:0009011">
    <property type="term" value="F:alpha-1,4-glucan glucosyltransferase (ADP-glucose donor) activity"/>
    <property type="evidence" value="ECO:0007669"/>
    <property type="project" value="UniProtKB-EC"/>
</dbReference>
<dbReference type="Gene3D" id="2.60.40.10">
    <property type="entry name" value="Immunoglobulins"/>
    <property type="match status" value="1"/>
</dbReference>
<gene>
    <name evidence="5" type="ORF">Taro_052995</name>
</gene>
<feature type="compositionally biased region" description="Acidic residues" evidence="3">
    <location>
        <begin position="1"/>
        <end position="14"/>
    </location>
</feature>
<keyword evidence="6" id="KW-1185">Reference proteome</keyword>
<sequence length="619" mass="70203">LVEIGGGEEEEEEKEESKKKERRKEEEEASKKSVLQALGSSSSGRVNGYLSSCQRTRPLQGSVPDWERMLQGRALPSFIVASDDSPTCCKQVLRVRAVPQMAASSDYPRQRPRRSLIPTTKGSTPRGFAPRPPVGTSTQKKSQEKEKEGATISRSNEHMNPDAKKVEASSISPIRKSSGTLEDIEENDEHAEGISSIRSDSDEEEADIDGKKDETISWTEQMIDEKPATIDSHEEATELGADTDGTHKEQIASKSGFSSSLDKVETGKTQAVKETAVDVDDLSDKMTLEENQSILIEGDEHITEAGDDLNFFDGIHAKERLDAEELLVEETEIDPQAQREMLKELAEENLSRGEKVFVFPQVVMGNRVVQVFLNRSMSTLMNEPDVFIKGAFNEWKWKSFMEKLQKSDLNGDWWSCEIHVPKEAYMMDFVFFNGVLIYENNDYKDFHIAVESGMDAHAFEDFLVEEKRRELERLAQEQAERERQAEEKRRKEEEEAGRKADKALAKIEVEKRRQALQHVIKQAVTSVDNLWHIEPGAFKGEDKVRLFYNRSSRPLLHATEIWIHGGYNNWNDGPSIAEKLSRTEREGGDWWYADGMCICEVVFSLTHTLICIFMLTNAL</sequence>
<proteinExistence type="predicted"/>
<dbReference type="OrthoDB" id="2018403at2759"/>
<comment type="catalytic activity">
    <reaction evidence="1">
        <text>[(1-&gt;4)-alpha-D-glucosyl](n) + ADP-alpha-D-glucose = [(1-&gt;4)-alpha-D-glucosyl](n+1) + ADP + H(+)</text>
        <dbReference type="Rhea" id="RHEA:18189"/>
        <dbReference type="Rhea" id="RHEA-COMP:9584"/>
        <dbReference type="Rhea" id="RHEA-COMP:9587"/>
        <dbReference type="ChEBI" id="CHEBI:15378"/>
        <dbReference type="ChEBI" id="CHEBI:15444"/>
        <dbReference type="ChEBI" id="CHEBI:57498"/>
        <dbReference type="ChEBI" id="CHEBI:456216"/>
        <dbReference type="EC" id="2.4.1.21"/>
    </reaction>
</comment>
<feature type="compositionally biased region" description="Basic and acidic residues" evidence="3">
    <location>
        <begin position="141"/>
        <end position="167"/>
    </location>
</feature>
<evidence type="ECO:0000313" key="6">
    <source>
        <dbReference type="Proteomes" id="UP000652761"/>
    </source>
</evidence>
<evidence type="ECO:0000259" key="4">
    <source>
        <dbReference type="SMART" id="SM01066"/>
    </source>
</evidence>
<comment type="caution">
    <text evidence="5">The sequence shown here is derived from an EMBL/GenBank/DDBJ whole genome shotgun (WGS) entry which is preliminary data.</text>
</comment>
<feature type="domain" description="Carbohydrate binding module family 25" evidence="4">
    <location>
        <begin position="365"/>
        <end position="451"/>
    </location>
</feature>
<feature type="non-terminal residue" evidence="5">
    <location>
        <position position="619"/>
    </location>
</feature>
<evidence type="ECO:0000256" key="3">
    <source>
        <dbReference type="SAM" id="MobiDB-lite"/>
    </source>
</evidence>
<accession>A0A843XLA0</accession>
<dbReference type="EMBL" id="NMUH01009374">
    <property type="protein sequence ID" value="MQM19982.1"/>
    <property type="molecule type" value="Genomic_DNA"/>
</dbReference>
<feature type="compositionally biased region" description="Basic and acidic residues" evidence="3">
    <location>
        <begin position="15"/>
        <end position="31"/>
    </location>
</feature>
<dbReference type="Pfam" id="PF16760">
    <property type="entry name" value="CBM53"/>
    <property type="match status" value="2"/>
</dbReference>
<evidence type="ECO:0000256" key="2">
    <source>
        <dbReference type="ARBA" id="ARBA00012588"/>
    </source>
</evidence>
<dbReference type="InterPro" id="IPR013783">
    <property type="entry name" value="Ig-like_fold"/>
</dbReference>
<dbReference type="AlphaFoldDB" id="A0A843XLA0"/>